<accession>A0A0E9Q022</accession>
<evidence type="ECO:0000313" key="1">
    <source>
        <dbReference type="EMBL" id="JAH10099.1"/>
    </source>
</evidence>
<proteinExistence type="predicted"/>
<dbReference type="EMBL" id="GBXM01098478">
    <property type="protein sequence ID" value="JAH10099.1"/>
    <property type="molecule type" value="Transcribed_RNA"/>
</dbReference>
<protein>
    <submittedName>
        <fullName evidence="1">Uncharacterized protein</fullName>
    </submittedName>
</protein>
<name>A0A0E9Q022_ANGAN</name>
<dbReference type="AlphaFoldDB" id="A0A0E9Q022"/>
<reference evidence="1" key="2">
    <citation type="journal article" date="2015" name="Fish Shellfish Immunol.">
        <title>Early steps in the European eel (Anguilla anguilla)-Vibrio vulnificus interaction in the gills: Role of the RtxA13 toxin.</title>
        <authorList>
            <person name="Callol A."/>
            <person name="Pajuelo D."/>
            <person name="Ebbesson L."/>
            <person name="Teles M."/>
            <person name="MacKenzie S."/>
            <person name="Amaro C."/>
        </authorList>
    </citation>
    <scope>NUCLEOTIDE SEQUENCE</scope>
</reference>
<reference evidence="1" key="1">
    <citation type="submission" date="2014-11" db="EMBL/GenBank/DDBJ databases">
        <authorList>
            <person name="Amaro Gonzalez C."/>
        </authorList>
    </citation>
    <scope>NUCLEOTIDE SEQUENCE</scope>
</reference>
<sequence length="59" mass="6957">MTSQLENVHKKVQFNCAFLAGQTRKIIVCNTRRQMFKYLSNRKIILCKQGKNIFDSHIN</sequence>
<organism evidence="1">
    <name type="scientific">Anguilla anguilla</name>
    <name type="common">European freshwater eel</name>
    <name type="synonym">Muraena anguilla</name>
    <dbReference type="NCBI Taxonomy" id="7936"/>
    <lineage>
        <taxon>Eukaryota</taxon>
        <taxon>Metazoa</taxon>
        <taxon>Chordata</taxon>
        <taxon>Craniata</taxon>
        <taxon>Vertebrata</taxon>
        <taxon>Euteleostomi</taxon>
        <taxon>Actinopterygii</taxon>
        <taxon>Neopterygii</taxon>
        <taxon>Teleostei</taxon>
        <taxon>Anguilliformes</taxon>
        <taxon>Anguillidae</taxon>
        <taxon>Anguilla</taxon>
    </lineage>
</organism>